<sequence>MGRRRQDPGCVARSSGQSSRSSGQRRREMNDMAKTDYPPISDYAFLSDCHSVALVSRDASVEWACFHRFDGRSVFARILDRDRGGYFRIAPAGQCTTTRRYLPGTNVLETRFDTATGAVTVTDCLPVREDLTHPGRVERRPPDGLLLRTVRGESGTVDVELEFAPRFEYGMTVPYMELTDEDLAVVTGGPDSLLLQSELAPLKVDDLGNCTARTTLTEGQVAHVALTYAQAGALTIERHSPVDLNGRLAETVAFWTNWAARCTYQGAHRDAVVRSALVLKGLIYDETGALAAAPTTSLPEEIGGERNWDYRYTWLRDSAAMLGALGAIGYLEEAERFGDWLLRTTAGRAEDLQIMYGIGGERLLHEVDLDHLEGYRASRPVRVGNGAWDQFQLDTYGELLEATLLLLKLRGRQIIAPRGARFLRDVVDLNIKRWQEPDEGIWEIRGGRRHFVFSKLMAWAAVDCGISLLDMAPELAQDPGLRERWEQARQEMRTTLETKGVDPKTGAFLQAFDHDALDASSLQVSLRGFLPSNDPRILATIDRTEAELTRNGHVYRYLAADGLPGEEGSFVFCTLWLASALARAGRTEEAEKYLSGVLDCANDLGLLAEEIDPDTAEQLGNFPQGFSHLGVISAALNLAYAQSGADAPWPPPRWAQTRTDPPGGSSPCGWAELRAFP</sequence>
<protein>
    <submittedName>
        <fullName evidence="4">Uncharacterized protein</fullName>
    </submittedName>
</protein>
<dbReference type="PANTHER" id="PTHR31616">
    <property type="entry name" value="TREHALASE"/>
    <property type="match status" value="1"/>
</dbReference>
<evidence type="ECO:0000259" key="3">
    <source>
        <dbReference type="Pfam" id="PF19291"/>
    </source>
</evidence>
<organism evidence="4 5">
    <name type="scientific">Streptomyces lydicus</name>
    <dbReference type="NCBI Taxonomy" id="47763"/>
    <lineage>
        <taxon>Bacteria</taxon>
        <taxon>Bacillati</taxon>
        <taxon>Actinomycetota</taxon>
        <taxon>Actinomycetes</taxon>
        <taxon>Kitasatosporales</taxon>
        <taxon>Streptomycetaceae</taxon>
        <taxon>Streptomyces</taxon>
    </lineage>
</organism>
<feature type="compositionally biased region" description="Low complexity" evidence="1">
    <location>
        <begin position="13"/>
        <end position="22"/>
    </location>
</feature>
<dbReference type="InterPro" id="IPR011613">
    <property type="entry name" value="GH15-like"/>
</dbReference>
<dbReference type="InterPro" id="IPR012341">
    <property type="entry name" value="6hp_glycosidase-like_sf"/>
</dbReference>
<proteinExistence type="predicted"/>
<feature type="region of interest" description="Disordered" evidence="1">
    <location>
        <begin position="1"/>
        <end position="29"/>
    </location>
</feature>
<dbReference type="PANTHER" id="PTHR31616:SF10">
    <property type="entry name" value="TREHALASE"/>
    <property type="match status" value="1"/>
</dbReference>
<dbReference type="Gene3D" id="1.50.10.10">
    <property type="match status" value="1"/>
</dbReference>
<dbReference type="EMBL" id="CP029042">
    <property type="protein sequence ID" value="AZS75007.1"/>
    <property type="molecule type" value="Genomic_DNA"/>
</dbReference>
<feature type="region of interest" description="Disordered" evidence="1">
    <location>
        <begin position="649"/>
        <end position="668"/>
    </location>
</feature>
<dbReference type="Pfam" id="PF00723">
    <property type="entry name" value="Glyco_hydro_15"/>
    <property type="match status" value="1"/>
</dbReference>
<dbReference type="SUPFAM" id="SSF48208">
    <property type="entry name" value="Six-hairpin glycosidases"/>
    <property type="match status" value="1"/>
</dbReference>
<evidence type="ECO:0000313" key="4">
    <source>
        <dbReference type="EMBL" id="AZS75007.1"/>
    </source>
</evidence>
<dbReference type="GO" id="GO:0005993">
    <property type="term" value="P:trehalose catabolic process"/>
    <property type="evidence" value="ECO:0007669"/>
    <property type="project" value="TreeGrafter"/>
</dbReference>
<dbReference type="AlphaFoldDB" id="A0A3S9YJA8"/>
<dbReference type="Proteomes" id="UP000275579">
    <property type="component" value="Chromosome"/>
</dbReference>
<feature type="domain" description="GH15-like" evidence="2">
    <location>
        <begin position="266"/>
        <end position="635"/>
    </location>
</feature>
<name>A0A3S9YJA8_9ACTN</name>
<dbReference type="GO" id="GO:0015927">
    <property type="term" value="F:trehalase activity"/>
    <property type="evidence" value="ECO:0007669"/>
    <property type="project" value="TreeGrafter"/>
</dbReference>
<dbReference type="InterPro" id="IPR008928">
    <property type="entry name" value="6-hairpin_glycosidase_sf"/>
</dbReference>
<dbReference type="Pfam" id="PF19291">
    <property type="entry name" value="TREH_N"/>
    <property type="match status" value="1"/>
</dbReference>
<reference evidence="4 5" key="1">
    <citation type="submission" date="2018-04" db="EMBL/GenBank/DDBJ databases">
        <title>Complete genome sequences of Streptomyces lydicus strain WYEC and characterization of antagonistic properties of biological control agents.</title>
        <authorList>
            <person name="Mariita R.M."/>
            <person name="Sello J.K."/>
        </authorList>
    </citation>
    <scope>NUCLEOTIDE SEQUENCE [LARGE SCALE GENOMIC DNA]</scope>
    <source>
        <strain evidence="4 5">WYEC 108</strain>
    </source>
</reference>
<dbReference type="InterPro" id="IPR045582">
    <property type="entry name" value="Trehalase-like_N"/>
</dbReference>
<gene>
    <name evidence="4" type="ORF">DDE74_32440</name>
</gene>
<accession>A0A3S9YJA8</accession>
<evidence type="ECO:0000256" key="1">
    <source>
        <dbReference type="SAM" id="MobiDB-lite"/>
    </source>
</evidence>
<evidence type="ECO:0000313" key="5">
    <source>
        <dbReference type="Proteomes" id="UP000275579"/>
    </source>
</evidence>
<feature type="domain" description="Trehalase-like N-terminal" evidence="3">
    <location>
        <begin position="35"/>
        <end position="208"/>
    </location>
</feature>
<evidence type="ECO:0000259" key="2">
    <source>
        <dbReference type="Pfam" id="PF00723"/>
    </source>
</evidence>